<feature type="transmembrane region" description="Helical" evidence="1">
    <location>
        <begin position="7"/>
        <end position="26"/>
    </location>
</feature>
<dbReference type="EMBL" id="JAGKSB010000001">
    <property type="protein sequence ID" value="MBP3942175.1"/>
    <property type="molecule type" value="Genomic_DNA"/>
</dbReference>
<reference evidence="2" key="1">
    <citation type="submission" date="2021-03" db="EMBL/GenBank/DDBJ databases">
        <authorList>
            <person name="Lu T."/>
            <person name="Wang Q."/>
            <person name="Han X."/>
        </authorList>
    </citation>
    <scope>NUCLEOTIDE SEQUENCE</scope>
    <source>
        <strain evidence="2">WQ 2009</strain>
    </source>
</reference>
<keyword evidence="1" id="KW-1133">Transmembrane helix</keyword>
<name>A0A8T4H7B3_9SPHI</name>
<comment type="caution">
    <text evidence="2">The sequence shown here is derived from an EMBL/GenBank/DDBJ whole genome shotgun (WGS) entry which is preliminary data.</text>
</comment>
<gene>
    <name evidence="2" type="ORF">J5U18_01110</name>
</gene>
<keyword evidence="1" id="KW-0472">Membrane</keyword>
<accession>A0A8T4H7B3</accession>
<keyword evidence="1" id="KW-0812">Transmembrane</keyword>
<evidence type="ECO:0000313" key="3">
    <source>
        <dbReference type="Proteomes" id="UP000679691"/>
    </source>
</evidence>
<evidence type="ECO:0000313" key="2">
    <source>
        <dbReference type="EMBL" id="MBP3942175.1"/>
    </source>
</evidence>
<feature type="transmembrane region" description="Helical" evidence="1">
    <location>
        <begin position="69"/>
        <end position="89"/>
    </location>
</feature>
<keyword evidence="3" id="KW-1185">Reference proteome</keyword>
<evidence type="ECO:0000256" key="1">
    <source>
        <dbReference type="SAM" id="Phobius"/>
    </source>
</evidence>
<feature type="transmembrane region" description="Helical" evidence="1">
    <location>
        <begin position="101"/>
        <end position="122"/>
    </location>
</feature>
<dbReference type="RefSeq" id="WP_353545656.1">
    <property type="nucleotide sequence ID" value="NZ_JAGKSB010000001.1"/>
</dbReference>
<dbReference type="AlphaFoldDB" id="A0A8T4H7B3"/>
<protein>
    <submittedName>
        <fullName evidence="2">VanZ family protein</fullName>
    </submittedName>
</protein>
<sequence length="131" mass="15109">MINFIKGYFLVTLWAIIVITLCAMPQKSFNGTPHFEGMDKLAHTGFFFVFSTLMYFGNGYYFGNRMSKFWSIVLVVAFSILFGLFTEGIQKYIFTDRSADLWDLFADLVGTGMGSFAFLMLYRQPRTLSYK</sequence>
<dbReference type="NCBIfam" id="NF037970">
    <property type="entry name" value="vanZ_1"/>
    <property type="match status" value="1"/>
</dbReference>
<feature type="transmembrane region" description="Helical" evidence="1">
    <location>
        <begin position="41"/>
        <end position="62"/>
    </location>
</feature>
<proteinExistence type="predicted"/>
<organism evidence="2 3">
    <name type="scientific">Rhinopithecimicrobium faecis</name>
    <dbReference type="NCBI Taxonomy" id="2820698"/>
    <lineage>
        <taxon>Bacteria</taxon>
        <taxon>Pseudomonadati</taxon>
        <taxon>Bacteroidota</taxon>
        <taxon>Sphingobacteriia</taxon>
        <taxon>Sphingobacteriales</taxon>
        <taxon>Sphingobacteriaceae</taxon>
        <taxon>Rhinopithecimicrobium</taxon>
    </lineage>
</organism>
<dbReference type="Proteomes" id="UP000679691">
    <property type="component" value="Unassembled WGS sequence"/>
</dbReference>